<dbReference type="InterPro" id="IPR052891">
    <property type="entry name" value="DNA-3mA_glycosylase"/>
</dbReference>
<keyword evidence="1" id="KW-0479">Metal-binding</keyword>
<dbReference type="GO" id="GO:0006284">
    <property type="term" value="P:base-excision repair"/>
    <property type="evidence" value="ECO:0007669"/>
    <property type="project" value="InterPro"/>
</dbReference>
<dbReference type="Pfam" id="PF03352">
    <property type="entry name" value="Adenine_glyco"/>
    <property type="match status" value="1"/>
</dbReference>
<protein>
    <submittedName>
        <fullName evidence="2">DNA-3-methyladenine glycosylase I</fullName>
    </submittedName>
</protein>
<dbReference type="STRING" id="595536.GCA_000178815_02784"/>
<name>A0A2D2D0M5_METT3</name>
<dbReference type="NCBIfam" id="TIGR00624">
    <property type="entry name" value="tag"/>
    <property type="match status" value="1"/>
</dbReference>
<dbReference type="PANTHER" id="PTHR30037">
    <property type="entry name" value="DNA-3-METHYLADENINE GLYCOSYLASE 1"/>
    <property type="match status" value="1"/>
</dbReference>
<dbReference type="Gene3D" id="1.10.340.30">
    <property type="entry name" value="Hypothetical protein, domain 2"/>
    <property type="match status" value="1"/>
</dbReference>
<dbReference type="InterPro" id="IPR004597">
    <property type="entry name" value="Tag"/>
</dbReference>
<dbReference type="InterPro" id="IPR011257">
    <property type="entry name" value="DNA_glycosylase"/>
</dbReference>
<dbReference type="AlphaFoldDB" id="A0A2D2D0M5"/>
<keyword evidence="1" id="KW-0862">Zinc</keyword>
<proteinExistence type="predicted"/>
<gene>
    <name evidence="2" type="ORF">CQW49_11900</name>
</gene>
<evidence type="ECO:0000313" key="2">
    <source>
        <dbReference type="EMBL" id="ATQ68504.1"/>
    </source>
</evidence>
<dbReference type="PANTHER" id="PTHR30037:SF4">
    <property type="entry name" value="DNA-3-METHYLADENINE GLYCOSYLASE I"/>
    <property type="match status" value="1"/>
</dbReference>
<feature type="binding site" evidence="1">
    <location>
        <position position="200"/>
    </location>
    <ligand>
        <name>Zn(2+)</name>
        <dbReference type="ChEBI" id="CHEBI:29105"/>
    </ligand>
</feature>
<sequence length="210" mass="23652">MVKERENPRAWRDAAARLHADGLARCPWAGADALYVAYHDDEWGRPERDARALYEKLILDGFQAGLSWITILRRREGFRAAFAGFDPAVVARFDAADVEALMRNEAIIRNRAKIQGAVASARAFLEIEERQGFSDYLWGFVDGRPIVNRPRTTADIATETETSRRLSKDLKSRGFAFCGPTIVYAFMQAVGMVDDHLVDCHCAQRSTERA</sequence>
<evidence type="ECO:0000313" key="3">
    <source>
        <dbReference type="Proteomes" id="UP000230709"/>
    </source>
</evidence>
<dbReference type="EMBL" id="CP023737">
    <property type="protein sequence ID" value="ATQ68504.1"/>
    <property type="molecule type" value="Genomic_DNA"/>
</dbReference>
<accession>A0A2D2D0M5</accession>
<dbReference type="GO" id="GO:0046872">
    <property type="term" value="F:metal ion binding"/>
    <property type="evidence" value="ECO:0007669"/>
    <property type="project" value="UniProtKB-KW"/>
</dbReference>
<dbReference type="Proteomes" id="UP000230709">
    <property type="component" value="Chromosome"/>
</dbReference>
<dbReference type="InterPro" id="IPR005019">
    <property type="entry name" value="Adenine_glyco"/>
</dbReference>
<dbReference type="GO" id="GO:0008725">
    <property type="term" value="F:DNA-3-methyladenine glycosylase activity"/>
    <property type="evidence" value="ECO:0007669"/>
    <property type="project" value="InterPro"/>
</dbReference>
<feature type="binding site" evidence="1">
    <location>
        <position position="39"/>
    </location>
    <ligand>
        <name>Zn(2+)</name>
        <dbReference type="ChEBI" id="CHEBI:29105"/>
    </ligand>
</feature>
<evidence type="ECO:0000256" key="1">
    <source>
        <dbReference type="PIRSR" id="PIRSR604597-1"/>
    </source>
</evidence>
<organism evidence="2 3">
    <name type="scientific">Methylosinus trichosporium (strain ATCC 35070 / NCIMB 11131 / UNIQEM 75 / OB3b)</name>
    <dbReference type="NCBI Taxonomy" id="595536"/>
    <lineage>
        <taxon>Bacteria</taxon>
        <taxon>Pseudomonadati</taxon>
        <taxon>Pseudomonadota</taxon>
        <taxon>Alphaproteobacteria</taxon>
        <taxon>Hyphomicrobiales</taxon>
        <taxon>Methylocystaceae</taxon>
        <taxon>Methylosinus</taxon>
    </lineage>
</organism>
<keyword evidence="3" id="KW-1185">Reference proteome</keyword>
<dbReference type="RefSeq" id="WP_003612302.1">
    <property type="nucleotide sequence ID" value="NZ_ADVE02000001.1"/>
</dbReference>
<dbReference type="SUPFAM" id="SSF48150">
    <property type="entry name" value="DNA-glycosylase"/>
    <property type="match status" value="1"/>
</dbReference>
<feature type="binding site" evidence="1">
    <location>
        <position position="26"/>
    </location>
    <ligand>
        <name>Zn(2+)</name>
        <dbReference type="ChEBI" id="CHEBI:29105"/>
    </ligand>
</feature>
<dbReference type="KEGG" id="mtw:CQW49_11900"/>
<feature type="binding site" evidence="1">
    <location>
        <position position="196"/>
    </location>
    <ligand>
        <name>Zn(2+)</name>
        <dbReference type="ChEBI" id="CHEBI:29105"/>
    </ligand>
</feature>
<reference evidence="3" key="1">
    <citation type="submission" date="2017-10" db="EMBL/GenBank/DDBJ databases">
        <title>Completed PacBio SMRT sequence of Methylosinus trichosporium OB3b reveals presence of a third large plasmid.</title>
        <authorList>
            <person name="Charles T.C."/>
            <person name="Lynch M.D.J."/>
            <person name="Heil J.R."/>
            <person name="Cheng J."/>
        </authorList>
    </citation>
    <scope>NUCLEOTIDE SEQUENCE [LARGE SCALE GENOMIC DNA]</scope>
    <source>
        <strain evidence="3">OB3b</strain>
    </source>
</reference>